<feature type="region of interest" description="Disordered" evidence="2">
    <location>
        <begin position="110"/>
        <end position="181"/>
    </location>
</feature>
<keyword evidence="1" id="KW-0862">Zinc</keyword>
<evidence type="ECO:0000313" key="4">
    <source>
        <dbReference type="EMBL" id="CAL1401362.1"/>
    </source>
</evidence>
<keyword evidence="1" id="KW-0863">Zinc-finger</keyword>
<keyword evidence="5" id="KW-1185">Reference proteome</keyword>
<dbReference type="GO" id="GO:0008270">
    <property type="term" value="F:zinc ion binding"/>
    <property type="evidence" value="ECO:0007669"/>
    <property type="project" value="UniProtKB-KW"/>
</dbReference>
<reference evidence="4 5" key="1">
    <citation type="submission" date="2024-04" db="EMBL/GenBank/DDBJ databases">
        <authorList>
            <person name="Fracassetti M."/>
        </authorList>
    </citation>
    <scope>NUCLEOTIDE SEQUENCE [LARGE SCALE GENOMIC DNA]</scope>
</reference>
<dbReference type="SUPFAM" id="SSF57756">
    <property type="entry name" value="Retrovirus zinc finger-like domains"/>
    <property type="match status" value="1"/>
</dbReference>
<dbReference type="Pfam" id="PF14392">
    <property type="entry name" value="zf-CCHC_4"/>
    <property type="match status" value="1"/>
</dbReference>
<proteinExistence type="predicted"/>
<feature type="compositionally biased region" description="Basic and acidic residues" evidence="2">
    <location>
        <begin position="166"/>
        <end position="181"/>
    </location>
</feature>
<gene>
    <name evidence="4" type="ORF">LTRI10_LOCUS41425</name>
</gene>
<dbReference type="InterPro" id="IPR025836">
    <property type="entry name" value="Zn_knuckle_CX2CX4HX4C"/>
</dbReference>
<evidence type="ECO:0000259" key="3">
    <source>
        <dbReference type="PROSITE" id="PS50158"/>
    </source>
</evidence>
<keyword evidence="1" id="KW-0479">Metal-binding</keyword>
<feature type="domain" description="CCHC-type" evidence="3">
    <location>
        <begin position="23"/>
        <end position="36"/>
    </location>
</feature>
<dbReference type="Proteomes" id="UP001497516">
    <property type="component" value="Chromosome 7"/>
</dbReference>
<dbReference type="InterPro" id="IPR036875">
    <property type="entry name" value="Znf_CCHC_sf"/>
</dbReference>
<organism evidence="4 5">
    <name type="scientific">Linum trigynum</name>
    <dbReference type="NCBI Taxonomy" id="586398"/>
    <lineage>
        <taxon>Eukaryota</taxon>
        <taxon>Viridiplantae</taxon>
        <taxon>Streptophyta</taxon>
        <taxon>Embryophyta</taxon>
        <taxon>Tracheophyta</taxon>
        <taxon>Spermatophyta</taxon>
        <taxon>Magnoliopsida</taxon>
        <taxon>eudicotyledons</taxon>
        <taxon>Gunneridae</taxon>
        <taxon>Pentapetalae</taxon>
        <taxon>rosids</taxon>
        <taxon>fabids</taxon>
        <taxon>Malpighiales</taxon>
        <taxon>Linaceae</taxon>
        <taxon>Linum</taxon>
    </lineage>
</organism>
<dbReference type="AlphaFoldDB" id="A0AAV2FTT2"/>
<dbReference type="InterPro" id="IPR001878">
    <property type="entry name" value="Znf_CCHC"/>
</dbReference>
<dbReference type="EMBL" id="OZ034820">
    <property type="protein sequence ID" value="CAL1401362.1"/>
    <property type="molecule type" value="Genomic_DNA"/>
</dbReference>
<evidence type="ECO:0000256" key="1">
    <source>
        <dbReference type="PROSITE-ProRule" id="PRU00047"/>
    </source>
</evidence>
<evidence type="ECO:0000313" key="5">
    <source>
        <dbReference type="Proteomes" id="UP001497516"/>
    </source>
</evidence>
<name>A0AAV2FTT2_9ROSI</name>
<dbReference type="PROSITE" id="PS50158">
    <property type="entry name" value="ZF_CCHC"/>
    <property type="match status" value="1"/>
</dbReference>
<sequence length="221" mass="24570">MAASDETGCFWVNLKYEYLPSFCYHCGRVGHARRDCTFDPPTGKERYGPQMSTKKLGRRLYVDDGDTMKPRGPRQAVWFNRQTNDPVTNARTYIRDRDAERQVASQNLEAAPQRALGGSEPAGKPSQVKGLRKSPSKKVSPRGFPLSKPPRIQLGGGRSKRQGKCVTEDESKMQGDELSEDRGVTSDYIFAPPELAAALMASSPRLDVVVSSLRLTLMMML</sequence>
<accession>A0AAV2FTT2</accession>
<protein>
    <recommendedName>
        <fullName evidence="3">CCHC-type domain-containing protein</fullName>
    </recommendedName>
</protein>
<evidence type="ECO:0000256" key="2">
    <source>
        <dbReference type="SAM" id="MobiDB-lite"/>
    </source>
</evidence>
<dbReference type="GO" id="GO:0003676">
    <property type="term" value="F:nucleic acid binding"/>
    <property type="evidence" value="ECO:0007669"/>
    <property type="project" value="InterPro"/>
</dbReference>
<feature type="compositionally biased region" description="Basic residues" evidence="2">
    <location>
        <begin position="130"/>
        <end position="140"/>
    </location>
</feature>